<feature type="domain" description="RPAP1 C-terminal" evidence="2">
    <location>
        <begin position="239"/>
        <end position="301"/>
    </location>
</feature>
<dbReference type="InterPro" id="IPR013929">
    <property type="entry name" value="RPAP1_C"/>
</dbReference>
<dbReference type="GO" id="GO:0006366">
    <property type="term" value="P:transcription by RNA polymerase II"/>
    <property type="evidence" value="ECO:0007669"/>
    <property type="project" value="InterPro"/>
</dbReference>
<reference evidence="3 4" key="1">
    <citation type="submission" date="2018-10" db="EMBL/GenBank/DDBJ databases">
        <authorList>
            <consortium name="Pathogen Informatics"/>
        </authorList>
    </citation>
    <scope>NUCLEOTIDE SEQUENCE [LARGE SCALE GENOMIC DNA]</scope>
</reference>
<dbReference type="OrthoDB" id="348201at2759"/>
<feature type="region of interest" description="Disordered" evidence="1">
    <location>
        <begin position="165"/>
        <end position="184"/>
    </location>
</feature>
<feature type="compositionally biased region" description="Basic and acidic residues" evidence="1">
    <location>
        <begin position="170"/>
        <end position="184"/>
    </location>
</feature>
<evidence type="ECO:0000313" key="4">
    <source>
        <dbReference type="Proteomes" id="UP000267029"/>
    </source>
</evidence>
<accession>A0A158QS09</accession>
<sequence>MFSRSAKTEDDLLHNLFEERDFCPDNEDSQNEPLCLTSSLPHVPLLSETITDGDLIRAAGRLNPETYSERGRTKSLFAKQLLKTRNGGCLSKEKIAPVSKGSKKSELPDPIRLLADTGPVTIRGQGLAANEVVRIHENNINLLSQLSAEEIMKEREAIIASTAPNIGGMSEHRSDAPEHDKSDTNVHSVLSSLGIDEDSTFPHMDVVEPEKLAWMQDLPKTAKSAPDVKSADPSEKPCNARFDLEGRVVPPNADIPTHLGLHHHGEEPERGGYTIDEIFHLASSTQPSQRRIALSCLASALAASRRGRHGGALQTSSLVSPLLSAPAAVCFLLRWSLDKAVSEVTRVGAPGGSGGVSLAVVCECLRALDNLLSDGKGEILLDETFEWTPEVRAVGNCRPSLMKKPHKFHPQPYSDSEMIGEKEKDTSDHVSLMAVDPVACLFETTNLASRFAWMLSSGLGIQFPPDVVAHWLPSILLKGVRHSLPLASKIFNTPNLVGSLIETFLPMTWDNAGPLAQDNDQLSVAYGIPLPGVLKLMRVFAQRSLSQRITLVNKWNLVERCFAYLLPKASSGVLDHLPSALPTRFRVMLQVESLRCLSVCLEGVDPPTKAVEITRALSNAHVDQVNVWANDALEQAVSVFVSKENTNSLPISLTEIPGTLPSLTTTAFELMCLLGNQGLVTRREQIFNGSTWNAIFSHFIRYQSVLTGFPGRPSHVDVVNPMYFPSDNAEPPSLPWTRPDVELDDALLTPITVSAATPCLPDLGMATCLLYRGEEGAAATLPCLWWPPSTPTYPVAVVEPVDLATSLEAKSPSFLPLIEAAVRCCDFAKLMPWCQRLVRLKIPPIMAKGATALPHGLLAIETELMGRALLNAFSTGKQTSNDDLWWTSLCLLPCLFFGQEARLLDIIRRLVFPPDALTPVERDFPAEFASTSAPWPPVHENFPTALAHHAHCVYTAYFVDLLQRSADAPLPKYQALEFRPACDFILPDDWFYMPLLECYFLRNCRLAGKACGDDHVSAGALDPERRILKVTSITNGSSLHQLFISLYFELSSIRHYIAYLRRII</sequence>
<dbReference type="STRING" id="53468.A0A158QS09"/>
<dbReference type="PANTHER" id="PTHR21483">
    <property type="entry name" value="RNA POLYMERASE II-ASSOCIATED PROTEIN 1"/>
    <property type="match status" value="1"/>
</dbReference>
<dbReference type="InterPro" id="IPR039913">
    <property type="entry name" value="RPAP1/Rba50"/>
</dbReference>
<dbReference type="Proteomes" id="UP000267029">
    <property type="component" value="Unassembled WGS sequence"/>
</dbReference>
<evidence type="ECO:0000256" key="1">
    <source>
        <dbReference type="SAM" id="MobiDB-lite"/>
    </source>
</evidence>
<organism evidence="3 4">
    <name type="scientific">Mesocestoides corti</name>
    <name type="common">Flatworm</name>
    <dbReference type="NCBI Taxonomy" id="53468"/>
    <lineage>
        <taxon>Eukaryota</taxon>
        <taxon>Metazoa</taxon>
        <taxon>Spiralia</taxon>
        <taxon>Lophotrochozoa</taxon>
        <taxon>Platyhelminthes</taxon>
        <taxon>Cestoda</taxon>
        <taxon>Eucestoda</taxon>
        <taxon>Cyclophyllidea</taxon>
        <taxon>Mesocestoididae</taxon>
        <taxon>Mesocestoides</taxon>
    </lineage>
</organism>
<keyword evidence="4" id="KW-1185">Reference proteome</keyword>
<name>A0A158QS09_MESCO</name>
<dbReference type="EMBL" id="UXSR01000008">
    <property type="protein sequence ID" value="VDD74108.1"/>
    <property type="molecule type" value="Genomic_DNA"/>
</dbReference>
<protein>
    <recommendedName>
        <fullName evidence="2">RPAP1 C-terminal domain-containing protein</fullName>
    </recommendedName>
</protein>
<gene>
    <name evidence="3" type="ORF">MCOS_LOCUS111</name>
</gene>
<evidence type="ECO:0000313" key="3">
    <source>
        <dbReference type="EMBL" id="VDD74108.1"/>
    </source>
</evidence>
<evidence type="ECO:0000259" key="2">
    <source>
        <dbReference type="Pfam" id="PF08620"/>
    </source>
</evidence>
<dbReference type="Pfam" id="PF08620">
    <property type="entry name" value="RPAP1_C"/>
    <property type="match status" value="1"/>
</dbReference>
<dbReference type="PANTHER" id="PTHR21483:SF18">
    <property type="entry name" value="RNA POLYMERASE II-ASSOCIATED PROTEIN 1"/>
    <property type="match status" value="1"/>
</dbReference>
<dbReference type="AlphaFoldDB" id="A0A158QS09"/>
<proteinExistence type="predicted"/>